<dbReference type="OrthoDB" id="9775950at2"/>
<feature type="transmembrane region" description="Helical" evidence="6">
    <location>
        <begin position="365"/>
        <end position="388"/>
    </location>
</feature>
<name>A0A0M2NMZ0_9FIRM</name>
<evidence type="ECO:0000313" key="8">
    <source>
        <dbReference type="Proteomes" id="UP000034076"/>
    </source>
</evidence>
<keyword evidence="3 6" id="KW-0812">Transmembrane</keyword>
<dbReference type="EMBL" id="LAYJ01000068">
    <property type="protein sequence ID" value="KKI51570.1"/>
    <property type="molecule type" value="Genomic_DNA"/>
</dbReference>
<feature type="transmembrane region" description="Helical" evidence="6">
    <location>
        <begin position="119"/>
        <end position="141"/>
    </location>
</feature>
<comment type="subcellular location">
    <subcellularLocation>
        <location evidence="1">Cell membrane</location>
        <topology evidence="1">Multi-pass membrane protein</topology>
    </subcellularLocation>
</comment>
<feature type="transmembrane region" description="Helical" evidence="6">
    <location>
        <begin position="12"/>
        <end position="31"/>
    </location>
</feature>
<dbReference type="PIRSF" id="PIRSF038958">
    <property type="entry name" value="PG_synth_SpoVB"/>
    <property type="match status" value="1"/>
</dbReference>
<evidence type="ECO:0000313" key="7">
    <source>
        <dbReference type="EMBL" id="KKI51570.1"/>
    </source>
</evidence>
<dbReference type="CDD" id="cd13124">
    <property type="entry name" value="MATE_SpoVB_like"/>
    <property type="match status" value="1"/>
</dbReference>
<evidence type="ECO:0000256" key="1">
    <source>
        <dbReference type="ARBA" id="ARBA00004651"/>
    </source>
</evidence>
<feature type="transmembrane region" description="Helical" evidence="6">
    <location>
        <begin position="187"/>
        <end position="209"/>
    </location>
</feature>
<dbReference type="InterPro" id="IPR002797">
    <property type="entry name" value="Polysacc_synth"/>
</dbReference>
<feature type="transmembrane region" description="Helical" evidence="6">
    <location>
        <begin position="426"/>
        <end position="450"/>
    </location>
</feature>
<proteinExistence type="predicted"/>
<dbReference type="PATRIC" id="fig|270498.16.peg.331"/>
<keyword evidence="2" id="KW-1003">Cell membrane</keyword>
<keyword evidence="4 6" id="KW-1133">Transmembrane helix</keyword>
<feature type="transmembrane region" description="Helical" evidence="6">
    <location>
        <begin position="51"/>
        <end position="72"/>
    </location>
</feature>
<evidence type="ECO:0000256" key="6">
    <source>
        <dbReference type="SAM" id="Phobius"/>
    </source>
</evidence>
<evidence type="ECO:0000256" key="3">
    <source>
        <dbReference type="ARBA" id="ARBA00022692"/>
    </source>
</evidence>
<feature type="transmembrane region" description="Helical" evidence="6">
    <location>
        <begin position="93"/>
        <end position="113"/>
    </location>
</feature>
<dbReference type="Pfam" id="PF01943">
    <property type="entry name" value="Polysacc_synt"/>
    <property type="match status" value="1"/>
</dbReference>
<comment type="caution">
    <text evidence="7">The sequence shown here is derived from an EMBL/GenBank/DDBJ whole genome shotgun (WGS) entry which is preliminary data.</text>
</comment>
<dbReference type="InterPro" id="IPR050833">
    <property type="entry name" value="Poly_Biosynth_Transport"/>
</dbReference>
<dbReference type="InterPro" id="IPR024923">
    <property type="entry name" value="PG_synth_SpoVB"/>
</dbReference>
<reference evidence="7 8" key="1">
    <citation type="submission" date="2015-04" db="EMBL/GenBank/DDBJ databases">
        <title>Draft genome sequence of bacteremic isolate Catabacter hongkongensis type strain HKU16T.</title>
        <authorList>
            <person name="Lau S.K."/>
            <person name="Teng J.L."/>
            <person name="Huang Y."/>
            <person name="Curreem S.O."/>
            <person name="Tsui S.K."/>
            <person name="Woo P.C."/>
        </authorList>
    </citation>
    <scope>NUCLEOTIDE SEQUENCE [LARGE SCALE GENOMIC DNA]</scope>
    <source>
        <strain evidence="7 8">HKU16</strain>
    </source>
</reference>
<organism evidence="7 8">
    <name type="scientific">Christensenella hongkongensis</name>
    <dbReference type="NCBI Taxonomy" id="270498"/>
    <lineage>
        <taxon>Bacteria</taxon>
        <taxon>Bacillati</taxon>
        <taxon>Bacillota</taxon>
        <taxon>Clostridia</taxon>
        <taxon>Christensenellales</taxon>
        <taxon>Christensenellaceae</taxon>
        <taxon>Christensenella</taxon>
    </lineage>
</organism>
<protein>
    <submittedName>
        <fullName evidence="7">Stage V sporulation protein B</fullName>
    </submittedName>
</protein>
<dbReference type="Proteomes" id="UP000034076">
    <property type="component" value="Unassembled WGS sequence"/>
</dbReference>
<feature type="transmembrane region" description="Helical" evidence="6">
    <location>
        <begin position="162"/>
        <end position="181"/>
    </location>
</feature>
<feature type="transmembrane region" description="Helical" evidence="6">
    <location>
        <begin position="333"/>
        <end position="353"/>
    </location>
</feature>
<evidence type="ECO:0000256" key="2">
    <source>
        <dbReference type="ARBA" id="ARBA00022475"/>
    </source>
</evidence>
<feature type="transmembrane region" description="Helical" evidence="6">
    <location>
        <begin position="400"/>
        <end position="420"/>
    </location>
</feature>
<dbReference type="STRING" id="270498.CHK_0736"/>
<evidence type="ECO:0000256" key="5">
    <source>
        <dbReference type="ARBA" id="ARBA00023136"/>
    </source>
</evidence>
<dbReference type="GO" id="GO:0005886">
    <property type="term" value="C:plasma membrane"/>
    <property type="evidence" value="ECO:0007669"/>
    <property type="project" value="UniProtKB-SubCell"/>
</dbReference>
<feature type="transmembrane region" description="Helical" evidence="6">
    <location>
        <begin position="462"/>
        <end position="484"/>
    </location>
</feature>
<gene>
    <name evidence="7" type="ORF">CHK_0736</name>
</gene>
<feature type="transmembrane region" description="Helical" evidence="6">
    <location>
        <begin position="490"/>
        <end position="510"/>
    </location>
</feature>
<dbReference type="PANTHER" id="PTHR30250">
    <property type="entry name" value="PST FAMILY PREDICTED COLANIC ACID TRANSPORTER"/>
    <property type="match status" value="1"/>
</dbReference>
<dbReference type="PANTHER" id="PTHR30250:SF21">
    <property type="entry name" value="LIPID II FLIPPASE MURJ"/>
    <property type="match status" value="1"/>
</dbReference>
<sequence>MTQTQKNFVKGAAILGAAGLIVKIIGVFFRIPLTNIIGTEGLGYYQLAYPIYTLFVTISTAGLPAAISKLISERVAKGDYAGAHYTFQVARRLFVALGIIMAVLMFILSPMIAELQKTAPAVYSLMAISPALFFISVLSAYRGYFQGLQYMVPTAVSQLVEQFGKLTVGLILAYALVSITGRPELGAMGALIGVAIEEAAALVYIMAVYRKKKGEILSKAAGLDPRGASREWKPILKRVLKFAIPVTLGACVMPIVMALDSVIVSRVLQDIGYAQKTATAMYGVLTGVVNPLINLPAVLSLALAMSLVPAISQSQSEGDGREVKGKSSFGLKLAVLVGLPATTGFLILGQPIIQMLYHNVQGSELVMATGLLQLLATGVLFLTLLQTMTGVLQGLGKPMLPVYSLIVGAVVKVVVTITLMRIPQVGIYGAAVGTIACYAVAAVMNIVFVVRGTGFRLDFMGHIGKPVFATAVMGACACLVYFLIGATSNTAGVLLSVFAGLVVYILTLLFTKGLTREELKLVPGGGKIEKIMIRIKAWK</sequence>
<keyword evidence="5 6" id="KW-0472">Membrane</keyword>
<feature type="transmembrane region" description="Helical" evidence="6">
    <location>
        <begin position="239"/>
        <end position="259"/>
    </location>
</feature>
<evidence type="ECO:0000256" key="4">
    <source>
        <dbReference type="ARBA" id="ARBA00022989"/>
    </source>
</evidence>
<dbReference type="AlphaFoldDB" id="A0A0M2NMZ0"/>
<keyword evidence="8" id="KW-1185">Reference proteome</keyword>
<accession>A0A0M2NMZ0</accession>
<dbReference type="RefSeq" id="WP_046442684.1">
    <property type="nucleotide sequence ID" value="NZ_LAYJ01000068.1"/>
</dbReference>